<proteinExistence type="predicted"/>
<feature type="non-terminal residue" evidence="1">
    <location>
        <position position="83"/>
    </location>
</feature>
<reference evidence="1 2" key="1">
    <citation type="submission" date="2017-12" db="EMBL/GenBank/DDBJ databases">
        <title>Sequencing, de novo assembly and annotation of complete genome of a new Thraustochytrid species, strain FCC1311.</title>
        <authorList>
            <person name="Sedici K."/>
            <person name="Godart F."/>
            <person name="Aiese Cigliano R."/>
            <person name="Sanseverino W."/>
            <person name="Barakat M."/>
            <person name="Ortet P."/>
            <person name="Marechal E."/>
            <person name="Cagnac O."/>
            <person name="Amato A."/>
        </authorList>
    </citation>
    <scope>NUCLEOTIDE SEQUENCE [LARGE SCALE GENOMIC DNA]</scope>
</reference>
<dbReference type="EMBL" id="BEYU01000007">
    <property type="protein sequence ID" value="GBG24617.1"/>
    <property type="molecule type" value="Genomic_DNA"/>
</dbReference>
<comment type="caution">
    <text evidence="1">The sequence shown here is derived from an EMBL/GenBank/DDBJ whole genome shotgun (WGS) entry which is preliminary data.</text>
</comment>
<organism evidence="1 2">
    <name type="scientific">Hondaea fermentalgiana</name>
    <dbReference type="NCBI Taxonomy" id="2315210"/>
    <lineage>
        <taxon>Eukaryota</taxon>
        <taxon>Sar</taxon>
        <taxon>Stramenopiles</taxon>
        <taxon>Bigyra</taxon>
        <taxon>Labyrinthulomycetes</taxon>
        <taxon>Thraustochytrida</taxon>
        <taxon>Thraustochytriidae</taxon>
        <taxon>Hondaea</taxon>
    </lineage>
</organism>
<dbReference type="AlphaFoldDB" id="A0A2R5G0R6"/>
<evidence type="ECO:0000313" key="1">
    <source>
        <dbReference type="EMBL" id="GBG24617.1"/>
    </source>
</evidence>
<accession>A0A2R5G0R6</accession>
<protein>
    <submittedName>
        <fullName evidence="1">Uncharacterized protein</fullName>
    </submittedName>
</protein>
<sequence length="83" mass="9117">WASGEPFSPRREPHDLVSHGCFQGPEETAGTARENADRACWQRSCRCSRGQGCQRASRASFRVASSGRIDGRPRYGCELCSGL</sequence>
<feature type="non-terminal residue" evidence="1">
    <location>
        <position position="1"/>
    </location>
</feature>
<dbReference type="InParanoid" id="A0A2R5G0R6"/>
<gene>
    <name evidence="1" type="ORF">FCC1311_008362</name>
</gene>
<dbReference type="Proteomes" id="UP000241890">
    <property type="component" value="Unassembled WGS sequence"/>
</dbReference>
<keyword evidence="2" id="KW-1185">Reference proteome</keyword>
<name>A0A2R5G0R6_9STRA</name>
<evidence type="ECO:0000313" key="2">
    <source>
        <dbReference type="Proteomes" id="UP000241890"/>
    </source>
</evidence>